<evidence type="ECO:0000313" key="3">
    <source>
        <dbReference type="EMBL" id="PMD47809.1"/>
    </source>
</evidence>
<protein>
    <submittedName>
        <fullName evidence="3">NAD(P)-binding protein</fullName>
    </submittedName>
</protein>
<keyword evidence="1" id="KW-0560">Oxidoreductase</keyword>
<accession>A0A2J6SAM0</accession>
<dbReference type="OrthoDB" id="2898509at2759"/>
<reference evidence="3 4" key="1">
    <citation type="submission" date="2016-04" db="EMBL/GenBank/DDBJ databases">
        <title>A degradative enzymes factory behind the ericoid mycorrhizal symbiosis.</title>
        <authorList>
            <consortium name="DOE Joint Genome Institute"/>
            <person name="Martino E."/>
            <person name="Morin E."/>
            <person name="Grelet G."/>
            <person name="Kuo A."/>
            <person name="Kohler A."/>
            <person name="Daghino S."/>
            <person name="Barry K."/>
            <person name="Choi C."/>
            <person name="Cichocki N."/>
            <person name="Clum A."/>
            <person name="Copeland A."/>
            <person name="Hainaut M."/>
            <person name="Haridas S."/>
            <person name="Labutti K."/>
            <person name="Lindquist E."/>
            <person name="Lipzen A."/>
            <person name="Khouja H.-R."/>
            <person name="Murat C."/>
            <person name="Ohm R."/>
            <person name="Olson A."/>
            <person name="Spatafora J."/>
            <person name="Veneault-Fourrey C."/>
            <person name="Henrissat B."/>
            <person name="Grigoriev I."/>
            <person name="Martin F."/>
            <person name="Perotto S."/>
        </authorList>
    </citation>
    <scope>NUCLEOTIDE SEQUENCE [LARGE SCALE GENOMIC DNA]</scope>
    <source>
        <strain evidence="3 4">F</strain>
    </source>
</reference>
<dbReference type="GO" id="GO:0016491">
    <property type="term" value="F:oxidoreductase activity"/>
    <property type="evidence" value="ECO:0007669"/>
    <property type="project" value="UniProtKB-KW"/>
</dbReference>
<feature type="region of interest" description="Disordered" evidence="2">
    <location>
        <begin position="13"/>
        <end position="36"/>
    </location>
</feature>
<dbReference type="InterPro" id="IPR036291">
    <property type="entry name" value="NAD(P)-bd_dom_sf"/>
</dbReference>
<dbReference type="Gene3D" id="3.40.50.720">
    <property type="entry name" value="NAD(P)-binding Rossmann-like Domain"/>
    <property type="match status" value="1"/>
</dbReference>
<dbReference type="AlphaFoldDB" id="A0A2J6SAM0"/>
<dbReference type="EMBL" id="KZ613938">
    <property type="protein sequence ID" value="PMD47809.1"/>
    <property type="molecule type" value="Genomic_DNA"/>
</dbReference>
<evidence type="ECO:0000256" key="1">
    <source>
        <dbReference type="ARBA" id="ARBA00023002"/>
    </source>
</evidence>
<proteinExistence type="predicted"/>
<dbReference type="SUPFAM" id="SSF51735">
    <property type="entry name" value="NAD(P)-binding Rossmann-fold domains"/>
    <property type="match status" value="1"/>
</dbReference>
<dbReference type="InterPro" id="IPR002347">
    <property type="entry name" value="SDR_fam"/>
</dbReference>
<dbReference type="PANTHER" id="PTHR47534:SF3">
    <property type="entry name" value="ALCOHOL DEHYDROGENASE-LIKE C-TERMINAL DOMAIN-CONTAINING PROTEIN"/>
    <property type="match status" value="1"/>
</dbReference>
<dbReference type="STRING" id="1149755.A0A2J6SAM0"/>
<evidence type="ECO:0000256" key="2">
    <source>
        <dbReference type="SAM" id="MobiDB-lite"/>
    </source>
</evidence>
<dbReference type="Pfam" id="PF00106">
    <property type="entry name" value="adh_short"/>
    <property type="match status" value="1"/>
</dbReference>
<organism evidence="3 4">
    <name type="scientific">Hyaloscypha variabilis (strain UAMH 11265 / GT02V1 / F)</name>
    <name type="common">Meliniomyces variabilis</name>
    <dbReference type="NCBI Taxonomy" id="1149755"/>
    <lineage>
        <taxon>Eukaryota</taxon>
        <taxon>Fungi</taxon>
        <taxon>Dikarya</taxon>
        <taxon>Ascomycota</taxon>
        <taxon>Pezizomycotina</taxon>
        <taxon>Leotiomycetes</taxon>
        <taxon>Helotiales</taxon>
        <taxon>Hyaloscyphaceae</taxon>
        <taxon>Hyaloscypha</taxon>
        <taxon>Hyaloscypha variabilis</taxon>
    </lineage>
</organism>
<dbReference type="Proteomes" id="UP000235786">
    <property type="component" value="Unassembled WGS sequence"/>
</dbReference>
<dbReference type="InterPro" id="IPR052228">
    <property type="entry name" value="Sec_Metab_Biosynth_Oxidored"/>
</dbReference>
<gene>
    <name evidence="3" type="ORF">L207DRAFT_506742</name>
</gene>
<dbReference type="PANTHER" id="PTHR47534">
    <property type="entry name" value="YALI0E05731P"/>
    <property type="match status" value="1"/>
</dbReference>
<name>A0A2J6SAM0_HYAVF</name>
<keyword evidence="4" id="KW-1185">Reference proteome</keyword>
<evidence type="ECO:0000313" key="4">
    <source>
        <dbReference type="Proteomes" id="UP000235786"/>
    </source>
</evidence>
<sequence length="403" mass="44650">MLRFQRQFLPTQVERRKSKIERRPMKTPTEKATNTDFRPCEPLHIYSGIPHLINRIHTIVPTNRQTMVPLASILDSNSRLSTLPPGLVAIFIGATAGIGEITLKKFVQYARQPRAYLVGRSQSAADRIIASCKELNHEGEYIFIKADVSLIRNVDEVCAVIKAREKTINILFLSAALPVLDHSETLEGLPTIAALNFYSRHRFITALLPLLRQATSLRRIITIAVGSFEGPLNPNDFPGRHTSLLTLRGHFGTLITLSLEAAAERAPEVSFVHEHPGTVNTSFMQRVQGPLGILLRSMVWLGGRWLCIPVEESGERHLFLACSGRFPARVGDEGSGVEWKGEVARGTTGVSGGGVYSVGWSGESAGLEVERLLEGYREKGMVEDIWRHAESEFRRITGEDAAL</sequence>